<evidence type="ECO:0000256" key="2">
    <source>
        <dbReference type="SAM" id="MobiDB-lite"/>
    </source>
</evidence>
<feature type="region of interest" description="Disordered" evidence="2">
    <location>
        <begin position="1"/>
        <end position="26"/>
    </location>
</feature>
<dbReference type="STRING" id="1531966.A0A0A1THS7"/>
<feature type="domain" description="STB6-like N-terminal" evidence="3">
    <location>
        <begin position="62"/>
        <end position="200"/>
    </location>
</feature>
<feature type="coiled-coil region" evidence="1">
    <location>
        <begin position="816"/>
        <end position="850"/>
    </location>
</feature>
<dbReference type="Proteomes" id="UP000039046">
    <property type="component" value="Unassembled WGS sequence"/>
</dbReference>
<feature type="compositionally biased region" description="Basic and acidic residues" evidence="2">
    <location>
        <begin position="8"/>
        <end position="26"/>
    </location>
</feature>
<evidence type="ECO:0000313" key="4">
    <source>
        <dbReference type="EMBL" id="CEJ89157.1"/>
    </source>
</evidence>
<feature type="region of interest" description="Disordered" evidence="2">
    <location>
        <begin position="508"/>
        <end position="537"/>
    </location>
</feature>
<accession>A0A0A1THS7</accession>
<dbReference type="PANTHER" id="PTHR31011">
    <property type="entry name" value="PROTEIN STB2-RELATED"/>
    <property type="match status" value="1"/>
</dbReference>
<feature type="region of interest" description="Disordered" evidence="2">
    <location>
        <begin position="445"/>
        <end position="481"/>
    </location>
</feature>
<keyword evidence="1" id="KW-0175">Coiled coil</keyword>
<dbReference type="PANTHER" id="PTHR31011:SF2">
    <property type="entry name" value="PROTEIN STB2-RELATED"/>
    <property type="match status" value="1"/>
</dbReference>
<dbReference type="GO" id="GO:0070822">
    <property type="term" value="C:Sin3-type complex"/>
    <property type="evidence" value="ECO:0007669"/>
    <property type="project" value="TreeGrafter"/>
</dbReference>
<evidence type="ECO:0000313" key="5">
    <source>
        <dbReference type="Proteomes" id="UP000039046"/>
    </source>
</evidence>
<dbReference type="AlphaFoldDB" id="A0A0A1THS7"/>
<keyword evidence="5" id="KW-1185">Reference proteome</keyword>
<dbReference type="InterPro" id="IPR059025">
    <property type="entry name" value="STB6_N"/>
</dbReference>
<evidence type="ECO:0000256" key="1">
    <source>
        <dbReference type="SAM" id="Coils"/>
    </source>
</evidence>
<evidence type="ECO:0000259" key="3">
    <source>
        <dbReference type="Pfam" id="PF25995"/>
    </source>
</evidence>
<dbReference type="HOGENOM" id="CLU_010065_0_0_1"/>
<organism evidence="4 5">
    <name type="scientific">[Torrubiella] hemipterigena</name>
    <dbReference type="NCBI Taxonomy" id="1531966"/>
    <lineage>
        <taxon>Eukaryota</taxon>
        <taxon>Fungi</taxon>
        <taxon>Dikarya</taxon>
        <taxon>Ascomycota</taxon>
        <taxon>Pezizomycotina</taxon>
        <taxon>Sordariomycetes</taxon>
        <taxon>Hypocreomycetidae</taxon>
        <taxon>Hypocreales</taxon>
        <taxon>Clavicipitaceae</taxon>
        <taxon>Clavicipitaceae incertae sedis</taxon>
        <taxon>'Torrubiella' clade</taxon>
    </lineage>
</organism>
<name>A0A0A1THS7_9HYPO</name>
<gene>
    <name evidence="4" type="ORF">VHEMI05017</name>
</gene>
<dbReference type="EMBL" id="CDHN01000002">
    <property type="protein sequence ID" value="CEJ89157.1"/>
    <property type="molecule type" value="Genomic_DNA"/>
</dbReference>
<dbReference type="OrthoDB" id="19806at2759"/>
<proteinExistence type="predicted"/>
<feature type="compositionally biased region" description="Basic and acidic residues" evidence="2">
    <location>
        <begin position="615"/>
        <end position="627"/>
    </location>
</feature>
<dbReference type="InterPro" id="IPR038919">
    <property type="entry name" value="STB2/STB2"/>
</dbReference>
<dbReference type="Pfam" id="PF25995">
    <property type="entry name" value="STB6_N"/>
    <property type="match status" value="1"/>
</dbReference>
<sequence>MFMPAFPHEGRTREDDASRPPRSHERKLSRLITRDITSDSEDATILNSAAQALSGASIARRHVVFADLIAFSYLEDEPYVTVIEHRGILRGYESYLIEQWACSRKSPTLVVVTHTGNEKHTIVVGVLALPTDESLWSPKLRLYFHATEQFHARPKETELGELMVTNLSSFPSALTVIALPDGDVRKHRPSFFLNEDLKRLGCSGRSGLTLTDPTEATRAKFYQLYKTSDRIPFAQSVTELVKLCQVALYMFDKLGQEYIDGLLCDVTEAAINSWWAEVGAEHYNFEPSDGILGPTTVAALLGMFMGARNRLNWHGAPVSKDVFDIESTKRGIWYFQKAQKLEKTRRLDRQTLFRLHTATAKAAAGEGWGVQKAVKSTVTEIGGKRGEIVLDMVSGKDKAGLADIETLDIDQFAGLAYGDIPRWLWQGKPRRTPFDYLDLDHEETPVSAKPVETTAQSRRRTISQSGDEHPEHGTYQPSTTYYIDKDGTRRAVFRSVAGRMSDAKSGLGRIKDTIGGSRRHYRGPSWSAREGLGDSGGQLTESPQIQSVNTGPAAIGRTFTWKNKPEEYLEAINRSQPDQPAHMGEIAEGHATKTFPQYEFRGDAVLGKPFQSRDADDYKHATHDIDPYSRTPSVSRSEADTDPGKLTWSAPRREVPQSSSKLLFSRRRSCDLTELYETQSVNETRWARRMSFSDAEEAILDWTEIADIDDHDPENAAARIAMYARLTGKIENIIYAVEPWVEKKIKQVVRLDQVYSGEANELQTLAQQLRDACEQVRASSDDMLEDERMGITESIKGIELLIARLDYEMNALVAKVNDVEDGIRNFELQVEDVEKRAEELKLQLETESWLHWMVRTLTGIGTGPNITRSG</sequence>
<protein>
    <recommendedName>
        <fullName evidence="3">STB6-like N-terminal domain-containing protein</fullName>
    </recommendedName>
</protein>
<feature type="region of interest" description="Disordered" evidence="2">
    <location>
        <begin position="615"/>
        <end position="652"/>
    </location>
</feature>
<reference evidence="4 5" key="1">
    <citation type="journal article" date="2015" name="Genome Announc.">
        <title>Draft Genome Sequence and Gene Annotation of the Entomopathogenic Fungus Verticillium hemipterigenum.</title>
        <authorList>
            <person name="Horn F."/>
            <person name="Habel A."/>
            <person name="Scharf D.H."/>
            <person name="Dworschak J."/>
            <person name="Brakhage A.A."/>
            <person name="Guthke R."/>
            <person name="Hertweck C."/>
            <person name="Linde J."/>
        </authorList>
    </citation>
    <scope>NUCLEOTIDE SEQUENCE [LARGE SCALE GENOMIC DNA]</scope>
</reference>